<keyword evidence="2" id="KW-1185">Reference proteome</keyword>
<dbReference type="EMBL" id="JAPMOS010000017">
    <property type="protein sequence ID" value="KAJ4459779.1"/>
    <property type="molecule type" value="Genomic_DNA"/>
</dbReference>
<evidence type="ECO:0000313" key="1">
    <source>
        <dbReference type="EMBL" id="KAJ4459779.1"/>
    </source>
</evidence>
<sequence length="131" mass="14106">MFPALPGKGKPSSCAARGGSSALVTLSIPADLSNHPGVATFLESLPKNQTLISVVQWNRRSSVLTIKPASCRTMRTYRLREKVTSGEIQALFVKNALEVPGTVLEPPVTKGQKNNALISERAVFCDHMGEM</sequence>
<evidence type="ECO:0000313" key="2">
    <source>
        <dbReference type="Proteomes" id="UP001141327"/>
    </source>
</evidence>
<reference evidence="1" key="1">
    <citation type="journal article" date="2022" name="bioRxiv">
        <title>Genomics of Preaxostyla Flagellates Illuminates Evolutionary Transitions and the Path Towards Mitochondrial Loss.</title>
        <authorList>
            <person name="Novak L.V.F."/>
            <person name="Treitli S.C."/>
            <person name="Pyrih J."/>
            <person name="Halakuc P."/>
            <person name="Pipaliya S.V."/>
            <person name="Vacek V."/>
            <person name="Brzon O."/>
            <person name="Soukal P."/>
            <person name="Eme L."/>
            <person name="Dacks J.B."/>
            <person name="Karnkowska A."/>
            <person name="Elias M."/>
            <person name="Hampl V."/>
        </authorList>
    </citation>
    <scope>NUCLEOTIDE SEQUENCE</scope>
    <source>
        <strain evidence="1">RCP-MX</strain>
    </source>
</reference>
<dbReference type="Proteomes" id="UP001141327">
    <property type="component" value="Unassembled WGS sequence"/>
</dbReference>
<comment type="caution">
    <text evidence="1">The sequence shown here is derived from an EMBL/GenBank/DDBJ whole genome shotgun (WGS) entry which is preliminary data.</text>
</comment>
<name>A0ABQ8UKP3_9EUKA</name>
<organism evidence="1 2">
    <name type="scientific">Paratrimastix pyriformis</name>
    <dbReference type="NCBI Taxonomy" id="342808"/>
    <lineage>
        <taxon>Eukaryota</taxon>
        <taxon>Metamonada</taxon>
        <taxon>Preaxostyla</taxon>
        <taxon>Paratrimastigidae</taxon>
        <taxon>Paratrimastix</taxon>
    </lineage>
</organism>
<proteinExistence type="predicted"/>
<accession>A0ABQ8UKP3</accession>
<protein>
    <submittedName>
        <fullName evidence="1">Uncharacterized protein</fullName>
    </submittedName>
</protein>
<gene>
    <name evidence="1" type="ORF">PAPYR_4175</name>
</gene>